<gene>
    <name evidence="4" type="ORF">QTN89_25985</name>
</gene>
<dbReference type="PROSITE" id="PS50110">
    <property type="entry name" value="RESPONSE_REGULATORY"/>
    <property type="match status" value="1"/>
</dbReference>
<accession>A0ABT7PQZ2</accession>
<proteinExistence type="predicted"/>
<feature type="domain" description="Response regulatory" evidence="3">
    <location>
        <begin position="5"/>
        <end position="130"/>
    </location>
</feature>
<evidence type="ECO:0000313" key="4">
    <source>
        <dbReference type="EMBL" id="MDM4018930.1"/>
    </source>
</evidence>
<protein>
    <submittedName>
        <fullName evidence="4">Response regulator</fullName>
    </submittedName>
</protein>
<dbReference type="Gene3D" id="3.40.50.2300">
    <property type="match status" value="1"/>
</dbReference>
<dbReference type="InterPro" id="IPR001789">
    <property type="entry name" value="Sig_transdc_resp-reg_receiver"/>
</dbReference>
<evidence type="ECO:0000256" key="1">
    <source>
        <dbReference type="ARBA" id="ARBA00022553"/>
    </source>
</evidence>
<keyword evidence="5" id="KW-1185">Reference proteome</keyword>
<dbReference type="SMART" id="SM00448">
    <property type="entry name" value="REC"/>
    <property type="match status" value="1"/>
</dbReference>
<dbReference type="InterPro" id="IPR011006">
    <property type="entry name" value="CheY-like_superfamily"/>
</dbReference>
<dbReference type="PANTHER" id="PTHR44591">
    <property type="entry name" value="STRESS RESPONSE REGULATOR PROTEIN 1"/>
    <property type="match status" value="1"/>
</dbReference>
<keyword evidence="1 2" id="KW-0597">Phosphoprotein</keyword>
<dbReference type="EMBL" id="JASZZN010000028">
    <property type="protein sequence ID" value="MDM4018930.1"/>
    <property type="molecule type" value="Genomic_DNA"/>
</dbReference>
<organism evidence="4 5">
    <name type="scientific">Roseiconus lacunae</name>
    <dbReference type="NCBI Taxonomy" id="2605694"/>
    <lineage>
        <taxon>Bacteria</taxon>
        <taxon>Pseudomonadati</taxon>
        <taxon>Planctomycetota</taxon>
        <taxon>Planctomycetia</taxon>
        <taxon>Pirellulales</taxon>
        <taxon>Pirellulaceae</taxon>
        <taxon>Roseiconus</taxon>
    </lineage>
</organism>
<feature type="modified residue" description="4-aspartylphosphate" evidence="2">
    <location>
        <position position="62"/>
    </location>
</feature>
<sequence length="134" mass="15245">MSNNDFIVVDDDEMELDIVKLVYSRSKLTNSLRVFSGGNSFLEFWERVERGEEKTPAFVLIDVRMPAINGFEVVENLRARPRLPDQPQVALCSNSSDIVDRQRAVEVGADMYVVKPKGIQEYVQFFDELADTAP</sequence>
<evidence type="ECO:0000313" key="5">
    <source>
        <dbReference type="Proteomes" id="UP001239462"/>
    </source>
</evidence>
<dbReference type="RefSeq" id="WP_160149603.1">
    <property type="nucleotide sequence ID" value="NZ_CP141221.1"/>
</dbReference>
<dbReference type="Pfam" id="PF00072">
    <property type="entry name" value="Response_reg"/>
    <property type="match status" value="1"/>
</dbReference>
<reference evidence="4 5" key="1">
    <citation type="submission" date="2023-06" db="EMBL/GenBank/DDBJ databases">
        <title>Roseiconus lacunae JC819 isolated from Gulf of Mannar region, Tamil Nadu.</title>
        <authorList>
            <person name="Pk S."/>
            <person name="Ch S."/>
            <person name="Ch V.R."/>
        </authorList>
    </citation>
    <scope>NUCLEOTIDE SEQUENCE [LARGE SCALE GENOMIC DNA]</scope>
    <source>
        <strain evidence="4 5">JC819</strain>
    </source>
</reference>
<dbReference type="InterPro" id="IPR050595">
    <property type="entry name" value="Bact_response_regulator"/>
</dbReference>
<name>A0ABT7PQZ2_9BACT</name>
<dbReference type="Proteomes" id="UP001239462">
    <property type="component" value="Unassembled WGS sequence"/>
</dbReference>
<dbReference type="SUPFAM" id="SSF52172">
    <property type="entry name" value="CheY-like"/>
    <property type="match status" value="1"/>
</dbReference>
<evidence type="ECO:0000256" key="2">
    <source>
        <dbReference type="PROSITE-ProRule" id="PRU00169"/>
    </source>
</evidence>
<evidence type="ECO:0000259" key="3">
    <source>
        <dbReference type="PROSITE" id="PS50110"/>
    </source>
</evidence>
<comment type="caution">
    <text evidence="4">The sequence shown here is derived from an EMBL/GenBank/DDBJ whole genome shotgun (WGS) entry which is preliminary data.</text>
</comment>
<dbReference type="PANTHER" id="PTHR44591:SF3">
    <property type="entry name" value="RESPONSE REGULATORY DOMAIN-CONTAINING PROTEIN"/>
    <property type="match status" value="1"/>
</dbReference>